<organism evidence="2 3">
    <name type="scientific">Panicum virgatum</name>
    <name type="common">Blackwell switchgrass</name>
    <dbReference type="NCBI Taxonomy" id="38727"/>
    <lineage>
        <taxon>Eukaryota</taxon>
        <taxon>Viridiplantae</taxon>
        <taxon>Streptophyta</taxon>
        <taxon>Embryophyta</taxon>
        <taxon>Tracheophyta</taxon>
        <taxon>Spermatophyta</taxon>
        <taxon>Magnoliopsida</taxon>
        <taxon>Liliopsida</taxon>
        <taxon>Poales</taxon>
        <taxon>Poaceae</taxon>
        <taxon>PACMAD clade</taxon>
        <taxon>Panicoideae</taxon>
        <taxon>Panicodae</taxon>
        <taxon>Paniceae</taxon>
        <taxon>Panicinae</taxon>
        <taxon>Panicum</taxon>
        <taxon>Panicum sect. Hiantes</taxon>
    </lineage>
</organism>
<dbReference type="Proteomes" id="UP000823388">
    <property type="component" value="Chromosome 6K"/>
</dbReference>
<keyword evidence="3" id="KW-1185">Reference proteome</keyword>
<feature type="transmembrane region" description="Helical" evidence="1">
    <location>
        <begin position="46"/>
        <end position="66"/>
    </location>
</feature>
<evidence type="ECO:0000313" key="3">
    <source>
        <dbReference type="Proteomes" id="UP000823388"/>
    </source>
</evidence>
<evidence type="ECO:0000313" key="2">
    <source>
        <dbReference type="EMBL" id="KAG2585385.1"/>
    </source>
</evidence>
<sequence>MRSSKSTPPRWVSPAVALTSTTPASSMVSSDTSRVPAPRSKMSTFFSSLVPMAFLLSPYEMAAAVGSLTMRSTLRPAMAPASLVACLWESLKWAGTVITAFLTVAPVWASAISFILVSTIEVISSAESCFSWPLSVITIIGLSPGLATTLNGHSSISACTDGSENLLPINRFMSASREKNDNISQFFF</sequence>
<keyword evidence="1" id="KW-0472">Membrane</keyword>
<name>A0A8T0RJV0_PANVG</name>
<dbReference type="AlphaFoldDB" id="A0A8T0RJV0"/>
<proteinExistence type="predicted"/>
<accession>A0A8T0RJV0</accession>
<gene>
    <name evidence="2" type="ORF">PVAP13_6KG396524</name>
</gene>
<keyword evidence="1" id="KW-1133">Transmembrane helix</keyword>
<evidence type="ECO:0000256" key="1">
    <source>
        <dbReference type="SAM" id="Phobius"/>
    </source>
</evidence>
<dbReference type="EMBL" id="CM029047">
    <property type="protein sequence ID" value="KAG2585385.1"/>
    <property type="molecule type" value="Genomic_DNA"/>
</dbReference>
<feature type="transmembrane region" description="Helical" evidence="1">
    <location>
        <begin position="97"/>
        <end position="117"/>
    </location>
</feature>
<protein>
    <submittedName>
        <fullName evidence="2">Uncharacterized protein</fullName>
    </submittedName>
</protein>
<keyword evidence="1" id="KW-0812">Transmembrane</keyword>
<feature type="transmembrane region" description="Helical" evidence="1">
    <location>
        <begin position="129"/>
        <end position="147"/>
    </location>
</feature>
<reference evidence="2" key="1">
    <citation type="submission" date="2020-05" db="EMBL/GenBank/DDBJ databases">
        <title>WGS assembly of Panicum virgatum.</title>
        <authorList>
            <person name="Lovell J.T."/>
            <person name="Jenkins J."/>
            <person name="Shu S."/>
            <person name="Juenger T.E."/>
            <person name="Schmutz J."/>
        </authorList>
    </citation>
    <scope>NUCLEOTIDE SEQUENCE</scope>
    <source>
        <strain evidence="2">AP13</strain>
    </source>
</reference>
<comment type="caution">
    <text evidence="2">The sequence shown here is derived from an EMBL/GenBank/DDBJ whole genome shotgun (WGS) entry which is preliminary data.</text>
</comment>